<accession>A0A7K3WK78</accession>
<dbReference type="Gene3D" id="3.40.50.2000">
    <property type="entry name" value="Glycogen Phosphorylase B"/>
    <property type="match status" value="1"/>
</dbReference>
<name>A0A7K3WK78_9FLAO</name>
<keyword evidence="7" id="KW-1185">Reference proteome</keyword>
<dbReference type="Pfam" id="PF08323">
    <property type="entry name" value="Glyco_transf_5"/>
    <property type="match status" value="1"/>
</dbReference>
<dbReference type="Proteomes" id="UP000486602">
    <property type="component" value="Unassembled WGS sequence"/>
</dbReference>
<organism evidence="6 7">
    <name type="scientific">Cryomorpha ignava</name>
    <dbReference type="NCBI Taxonomy" id="101383"/>
    <lineage>
        <taxon>Bacteria</taxon>
        <taxon>Pseudomonadati</taxon>
        <taxon>Bacteroidota</taxon>
        <taxon>Flavobacteriia</taxon>
        <taxon>Flavobacteriales</taxon>
        <taxon>Cryomorphaceae</taxon>
        <taxon>Cryomorpha</taxon>
    </lineage>
</organism>
<dbReference type="EC" id="2.4.1.21" evidence="2"/>
<proteinExistence type="predicted"/>
<dbReference type="GO" id="GO:0009011">
    <property type="term" value="F:alpha-1,4-glucan glucosyltransferase (ADP-glucose donor) activity"/>
    <property type="evidence" value="ECO:0007669"/>
    <property type="project" value="UniProtKB-EC"/>
</dbReference>
<evidence type="ECO:0000256" key="2">
    <source>
        <dbReference type="ARBA" id="ARBA00012588"/>
    </source>
</evidence>
<evidence type="ECO:0000256" key="4">
    <source>
        <dbReference type="ARBA" id="ARBA00022679"/>
    </source>
</evidence>
<dbReference type="InterPro" id="IPR013534">
    <property type="entry name" value="Starch_synth_cat_dom"/>
</dbReference>
<gene>
    <name evidence="6" type="ORF">G3O08_00790</name>
</gene>
<protein>
    <recommendedName>
        <fullName evidence="2">starch synthase</fullName>
        <ecNumber evidence="2">2.4.1.21</ecNumber>
    </recommendedName>
</protein>
<comment type="caution">
    <text evidence="6">The sequence shown here is derived from an EMBL/GenBank/DDBJ whole genome shotgun (WGS) entry which is preliminary data.</text>
</comment>
<evidence type="ECO:0000256" key="3">
    <source>
        <dbReference type="ARBA" id="ARBA00022676"/>
    </source>
</evidence>
<dbReference type="SUPFAM" id="SSF53756">
    <property type="entry name" value="UDP-Glycosyltransferase/glycogen phosphorylase"/>
    <property type="match status" value="1"/>
</dbReference>
<dbReference type="PANTHER" id="PTHR45825:SF11">
    <property type="entry name" value="ALPHA AMYLASE DOMAIN-CONTAINING PROTEIN"/>
    <property type="match status" value="1"/>
</dbReference>
<evidence type="ECO:0000313" key="7">
    <source>
        <dbReference type="Proteomes" id="UP000486602"/>
    </source>
</evidence>
<dbReference type="EMBL" id="JAAGVY010000001">
    <property type="protein sequence ID" value="NEN22039.1"/>
    <property type="molecule type" value="Genomic_DNA"/>
</dbReference>
<keyword evidence="4" id="KW-0808">Transferase</keyword>
<evidence type="ECO:0000256" key="1">
    <source>
        <dbReference type="ARBA" id="ARBA00001478"/>
    </source>
</evidence>
<dbReference type="PANTHER" id="PTHR45825">
    <property type="entry name" value="GRANULE-BOUND STARCH SYNTHASE 1, CHLOROPLASTIC/AMYLOPLASTIC"/>
    <property type="match status" value="1"/>
</dbReference>
<evidence type="ECO:0000313" key="6">
    <source>
        <dbReference type="EMBL" id="NEN22039.1"/>
    </source>
</evidence>
<comment type="catalytic activity">
    <reaction evidence="1">
        <text>[(1-&gt;4)-alpha-D-glucosyl](n) + ADP-alpha-D-glucose = [(1-&gt;4)-alpha-D-glucosyl](n+1) + ADP + H(+)</text>
        <dbReference type="Rhea" id="RHEA:18189"/>
        <dbReference type="Rhea" id="RHEA-COMP:9584"/>
        <dbReference type="Rhea" id="RHEA-COMP:9587"/>
        <dbReference type="ChEBI" id="CHEBI:15378"/>
        <dbReference type="ChEBI" id="CHEBI:15444"/>
        <dbReference type="ChEBI" id="CHEBI:57498"/>
        <dbReference type="ChEBI" id="CHEBI:456216"/>
        <dbReference type="EC" id="2.4.1.21"/>
    </reaction>
</comment>
<sequence>MKKPRVLYVSQEITPFLPKSELSEVSRNLPQGIHEKGKEIRVFMPKYGSINERRHQLHEVIRLSGMNLVVNDTDHPLIIKVASIPTARMQVYFIDNENYFQRKAVLSDKSGKYFKDNDERSIFFCRGVLETVRKLGWAPDIIHCHGWFTSLLPLYVKKFYNDDPHFADSKVVFSAYNKGFTGSLNSGIIEKLKFDGFTDKDLSELTDPNFENLTKLALKYSDAVVEGSKELPEEITKAVNSFDKAKLSYCDPANCVKTYGEFYDEILEENSVLAD</sequence>
<feature type="domain" description="Starch synthase catalytic" evidence="5">
    <location>
        <begin position="5"/>
        <end position="238"/>
    </location>
</feature>
<dbReference type="AlphaFoldDB" id="A0A7K3WK78"/>
<keyword evidence="3" id="KW-0328">Glycosyltransferase</keyword>
<evidence type="ECO:0000259" key="5">
    <source>
        <dbReference type="Pfam" id="PF08323"/>
    </source>
</evidence>
<dbReference type="RefSeq" id="WP_163282756.1">
    <property type="nucleotide sequence ID" value="NZ_JAAGVY010000001.1"/>
</dbReference>
<reference evidence="6 7" key="1">
    <citation type="submission" date="2020-02" db="EMBL/GenBank/DDBJ databases">
        <title>Out from the shadows clarifying the taxonomy of the family Cryomorphaceae and related taxa by utilizing the GTDB taxonomic framework.</title>
        <authorList>
            <person name="Bowman J.P."/>
        </authorList>
    </citation>
    <scope>NUCLEOTIDE SEQUENCE [LARGE SCALE GENOMIC DNA]</scope>
    <source>
        <strain evidence="6 7">QSSC 1-22</strain>
    </source>
</reference>